<gene>
    <name evidence="1" type="ORF">OWV82_006271</name>
</gene>
<evidence type="ECO:0000313" key="2">
    <source>
        <dbReference type="Proteomes" id="UP001164539"/>
    </source>
</evidence>
<proteinExistence type="predicted"/>
<evidence type="ECO:0000313" key="1">
    <source>
        <dbReference type="EMBL" id="KAJ4722833.1"/>
    </source>
</evidence>
<comment type="caution">
    <text evidence="1">The sequence shown here is derived from an EMBL/GenBank/DDBJ whole genome shotgun (WGS) entry which is preliminary data.</text>
</comment>
<keyword evidence="2" id="KW-1185">Reference proteome</keyword>
<protein>
    <submittedName>
        <fullName evidence="1">Uncharacterized protein</fullName>
    </submittedName>
</protein>
<dbReference type="Proteomes" id="UP001164539">
    <property type="component" value="Chromosome 3"/>
</dbReference>
<dbReference type="EMBL" id="CM051396">
    <property type="protein sequence ID" value="KAJ4722833.1"/>
    <property type="molecule type" value="Genomic_DNA"/>
</dbReference>
<accession>A0ACC1YI96</accession>
<reference evidence="1 2" key="1">
    <citation type="journal article" date="2023" name="Science">
        <title>Complex scaffold remodeling in plant triterpene biosynthesis.</title>
        <authorList>
            <person name="De La Pena R."/>
            <person name="Hodgson H."/>
            <person name="Liu J.C."/>
            <person name="Stephenson M.J."/>
            <person name="Martin A.C."/>
            <person name="Owen C."/>
            <person name="Harkess A."/>
            <person name="Leebens-Mack J."/>
            <person name="Jimenez L.E."/>
            <person name="Osbourn A."/>
            <person name="Sattely E.S."/>
        </authorList>
    </citation>
    <scope>NUCLEOTIDE SEQUENCE [LARGE SCALE GENOMIC DNA]</scope>
    <source>
        <strain evidence="2">cv. JPN11</strain>
        <tissue evidence="1">Leaf</tissue>
    </source>
</reference>
<organism evidence="1 2">
    <name type="scientific">Melia azedarach</name>
    <name type="common">Chinaberry tree</name>
    <dbReference type="NCBI Taxonomy" id="155640"/>
    <lineage>
        <taxon>Eukaryota</taxon>
        <taxon>Viridiplantae</taxon>
        <taxon>Streptophyta</taxon>
        <taxon>Embryophyta</taxon>
        <taxon>Tracheophyta</taxon>
        <taxon>Spermatophyta</taxon>
        <taxon>Magnoliopsida</taxon>
        <taxon>eudicotyledons</taxon>
        <taxon>Gunneridae</taxon>
        <taxon>Pentapetalae</taxon>
        <taxon>rosids</taxon>
        <taxon>malvids</taxon>
        <taxon>Sapindales</taxon>
        <taxon>Meliaceae</taxon>
        <taxon>Melia</taxon>
    </lineage>
</organism>
<name>A0ACC1YI96_MELAZ</name>
<sequence>MTFHLPTNTVQRDFLSLQHPGQLARANIDRGTPDKAFPSSKIDVINLKCKRESFHDPMCDLVLKRKSLKTCLCMDGCSTGKAEKMKKRC</sequence>